<name>A0A075MTE0_9ARCH</name>
<dbReference type="RefSeq" id="WP_264357913.1">
    <property type="nucleotide sequence ID" value="NZ_CP007174.1"/>
</dbReference>
<dbReference type="Proteomes" id="UP000028194">
    <property type="component" value="Chromosome"/>
</dbReference>
<reference evidence="1 2" key="1">
    <citation type="journal article" date="2014" name="PLoS ONE">
        <title>Genome Sequence of Candidatus Nitrososphaera evergladensis from Group I.1b Enriched from Everglades Soil Reveals Novel Genomic Features of the Ammonia-Oxidizing Archaea.</title>
        <authorList>
            <person name="Zhalnina K.V."/>
            <person name="Dias R."/>
            <person name="Leonard M.T."/>
            <person name="Dorr de Quadros P."/>
            <person name="Camargo F.A."/>
            <person name="Drew J.C."/>
            <person name="Farmerie W.G."/>
            <person name="Daroub S.H."/>
            <person name="Triplett E.W."/>
        </authorList>
    </citation>
    <scope>NUCLEOTIDE SEQUENCE [LARGE SCALE GENOMIC DNA]</scope>
    <source>
        <strain evidence="1 2">SR1</strain>
    </source>
</reference>
<sequence length="43" mass="4911">MTKEFCHLCKDGGKECVEIDESREVAMMKIHPRCSVCGRLLVQ</sequence>
<organism evidence="1 2">
    <name type="scientific">Candidatus Nitrososphaera evergladensis SR1</name>
    <dbReference type="NCBI Taxonomy" id="1459636"/>
    <lineage>
        <taxon>Archaea</taxon>
        <taxon>Nitrososphaerota</taxon>
        <taxon>Nitrososphaeria</taxon>
        <taxon>Nitrososphaerales</taxon>
        <taxon>Nitrososphaeraceae</taxon>
        <taxon>Nitrososphaera</taxon>
    </lineage>
</organism>
<dbReference type="GeneID" id="75933634"/>
<proteinExistence type="predicted"/>
<keyword evidence="2" id="KW-1185">Reference proteome</keyword>
<dbReference type="AlphaFoldDB" id="A0A075MTE0"/>
<dbReference type="EMBL" id="CP007174">
    <property type="protein sequence ID" value="AIF84856.1"/>
    <property type="molecule type" value="Genomic_DNA"/>
</dbReference>
<dbReference type="KEGG" id="nev:NTE_02816"/>
<protein>
    <submittedName>
        <fullName evidence="1">Uncharacterized protein</fullName>
    </submittedName>
</protein>
<evidence type="ECO:0000313" key="1">
    <source>
        <dbReference type="EMBL" id="AIF84856.1"/>
    </source>
</evidence>
<dbReference type="HOGENOM" id="CLU_3227636_0_0_2"/>
<evidence type="ECO:0000313" key="2">
    <source>
        <dbReference type="Proteomes" id="UP000028194"/>
    </source>
</evidence>
<accession>A0A075MTE0</accession>
<gene>
    <name evidence="1" type="ORF">NTE_02816</name>
</gene>